<sequence>MMNWYALHVKSRHEFVTSGELTRKGIDAYLPAVKIMRQWKDRKKLIEAPLFPGYLFVHLHPTPEEFLNVLKTRGVVTFIALNPGSPTPVAKEEIESLKLLTMSGEEIDLHPELKTGTKVRVKKGPLTGAEGLVVKRENQFLFVVTITLLGRSVAVRIYASDMESA</sequence>
<keyword evidence="1" id="KW-0889">Transcription antitermination</keyword>
<protein>
    <submittedName>
        <fullName evidence="5">UpxY family transcription antiterminator</fullName>
    </submittedName>
</protein>
<keyword evidence="3" id="KW-0804">Transcription</keyword>
<evidence type="ECO:0000259" key="4">
    <source>
        <dbReference type="SMART" id="SM00738"/>
    </source>
</evidence>
<dbReference type="GO" id="GO:0031564">
    <property type="term" value="P:transcription antitermination"/>
    <property type="evidence" value="ECO:0007669"/>
    <property type="project" value="UniProtKB-KW"/>
</dbReference>
<dbReference type="Pfam" id="PF02357">
    <property type="entry name" value="NusG"/>
    <property type="match status" value="1"/>
</dbReference>
<accession>A0A953JBQ6</accession>
<keyword evidence="2" id="KW-0805">Transcription regulation</keyword>
<dbReference type="GO" id="GO:0006354">
    <property type="term" value="P:DNA-templated transcription elongation"/>
    <property type="evidence" value="ECO:0007669"/>
    <property type="project" value="InterPro"/>
</dbReference>
<dbReference type="Proteomes" id="UP000705867">
    <property type="component" value="Unassembled WGS sequence"/>
</dbReference>
<dbReference type="SUPFAM" id="SSF82679">
    <property type="entry name" value="N-utilization substance G protein NusG, N-terminal domain"/>
    <property type="match status" value="1"/>
</dbReference>
<reference evidence="5" key="2">
    <citation type="submission" date="2021-08" db="EMBL/GenBank/DDBJ databases">
        <authorList>
            <person name="Dalcin Martins P."/>
        </authorList>
    </citation>
    <scope>NUCLEOTIDE SEQUENCE</scope>
    <source>
        <strain evidence="5">MAG_39</strain>
    </source>
</reference>
<dbReference type="PANTHER" id="PTHR30265:SF4">
    <property type="entry name" value="KOW MOTIF FAMILY PROTEIN, EXPRESSED"/>
    <property type="match status" value="1"/>
</dbReference>
<dbReference type="SMART" id="SM00738">
    <property type="entry name" value="NGN"/>
    <property type="match status" value="1"/>
</dbReference>
<evidence type="ECO:0000313" key="5">
    <source>
        <dbReference type="EMBL" id="MBZ0156185.1"/>
    </source>
</evidence>
<evidence type="ECO:0000313" key="6">
    <source>
        <dbReference type="Proteomes" id="UP000705867"/>
    </source>
</evidence>
<evidence type="ECO:0000256" key="1">
    <source>
        <dbReference type="ARBA" id="ARBA00022814"/>
    </source>
</evidence>
<dbReference type="SUPFAM" id="SSF50104">
    <property type="entry name" value="Translation proteins SH3-like domain"/>
    <property type="match status" value="1"/>
</dbReference>
<dbReference type="PANTHER" id="PTHR30265">
    <property type="entry name" value="RHO-INTERACTING TRANSCRIPTION TERMINATION FACTOR NUSG"/>
    <property type="match status" value="1"/>
</dbReference>
<dbReference type="NCBIfam" id="NF033644">
    <property type="entry name" value="antiterm_UpxY"/>
    <property type="match status" value="1"/>
</dbReference>
<reference evidence="5" key="1">
    <citation type="journal article" date="2021" name="bioRxiv">
        <title>Unraveling nitrogen, sulfur and carbon metabolic pathways and microbial community transcriptional responses to substrate deprivation and toxicity stresses in a bioreactor mimicking anoxic brackish coastal sediment conditions.</title>
        <authorList>
            <person name="Martins P.D."/>
            <person name="Echeveste M.J."/>
            <person name="Arshad A."/>
            <person name="Kurth J."/>
            <person name="Ouboter H."/>
            <person name="Jetten M.S.M."/>
            <person name="Welte C.U."/>
        </authorList>
    </citation>
    <scope>NUCLEOTIDE SEQUENCE</scope>
    <source>
        <strain evidence="5">MAG_39</strain>
    </source>
</reference>
<dbReference type="InterPro" id="IPR006645">
    <property type="entry name" value="NGN-like_dom"/>
</dbReference>
<evidence type="ECO:0000256" key="2">
    <source>
        <dbReference type="ARBA" id="ARBA00023015"/>
    </source>
</evidence>
<dbReference type="InterPro" id="IPR043425">
    <property type="entry name" value="NusG-like"/>
</dbReference>
<evidence type="ECO:0000256" key="3">
    <source>
        <dbReference type="ARBA" id="ARBA00023163"/>
    </source>
</evidence>
<dbReference type="InterPro" id="IPR008991">
    <property type="entry name" value="Translation_prot_SH3-like_sf"/>
</dbReference>
<dbReference type="EMBL" id="JAIOIV010000069">
    <property type="protein sequence ID" value="MBZ0156185.1"/>
    <property type="molecule type" value="Genomic_DNA"/>
</dbReference>
<name>A0A953JBQ6_9BACT</name>
<proteinExistence type="predicted"/>
<dbReference type="InterPro" id="IPR036735">
    <property type="entry name" value="NGN_dom_sf"/>
</dbReference>
<dbReference type="AlphaFoldDB" id="A0A953JBQ6"/>
<organism evidence="5 6">
    <name type="scientific">Candidatus Nitrobium versatile</name>
    <dbReference type="NCBI Taxonomy" id="2884831"/>
    <lineage>
        <taxon>Bacteria</taxon>
        <taxon>Pseudomonadati</taxon>
        <taxon>Nitrospirota</taxon>
        <taxon>Nitrospiria</taxon>
        <taxon>Nitrospirales</taxon>
        <taxon>Nitrospiraceae</taxon>
        <taxon>Candidatus Nitrobium</taxon>
    </lineage>
</organism>
<gene>
    <name evidence="5" type="ORF">K8I29_08260</name>
</gene>
<dbReference type="Gene3D" id="3.30.70.940">
    <property type="entry name" value="NusG, N-terminal domain"/>
    <property type="match status" value="1"/>
</dbReference>
<feature type="domain" description="NusG-like N-terminal" evidence="4">
    <location>
        <begin position="1"/>
        <end position="101"/>
    </location>
</feature>
<comment type="caution">
    <text evidence="5">The sequence shown here is derived from an EMBL/GenBank/DDBJ whole genome shotgun (WGS) entry which is preliminary data.</text>
</comment>